<proteinExistence type="predicted"/>
<dbReference type="PANTHER" id="PTHR31302:SF31">
    <property type="entry name" value="PHOSPHODIESTERASE YAEI"/>
    <property type="match status" value="1"/>
</dbReference>
<evidence type="ECO:0000256" key="2">
    <source>
        <dbReference type="ARBA" id="ARBA00022801"/>
    </source>
</evidence>
<name>A0ABW4AIU1_9ACTN</name>
<dbReference type="InterPro" id="IPR051158">
    <property type="entry name" value="Metallophosphoesterase_sf"/>
</dbReference>
<dbReference type="PANTHER" id="PTHR31302">
    <property type="entry name" value="TRANSMEMBRANE PROTEIN WITH METALLOPHOSPHOESTERASE DOMAIN-RELATED"/>
    <property type="match status" value="1"/>
</dbReference>
<reference evidence="4" key="1">
    <citation type="journal article" date="2019" name="Int. J. Syst. Evol. Microbiol.">
        <title>The Global Catalogue of Microorganisms (GCM) 10K type strain sequencing project: providing services to taxonomists for standard genome sequencing and annotation.</title>
        <authorList>
            <consortium name="The Broad Institute Genomics Platform"/>
            <consortium name="The Broad Institute Genome Sequencing Center for Infectious Disease"/>
            <person name="Wu L."/>
            <person name="Ma J."/>
        </authorList>
    </citation>
    <scope>NUCLEOTIDE SEQUENCE [LARGE SCALE GENOMIC DNA]</scope>
    <source>
        <strain evidence="4">CCM 7526</strain>
    </source>
</reference>
<dbReference type="InterPro" id="IPR029052">
    <property type="entry name" value="Metallo-depent_PP-like"/>
</dbReference>
<evidence type="ECO:0000256" key="1">
    <source>
        <dbReference type="ARBA" id="ARBA00022723"/>
    </source>
</evidence>
<sequence length="74" mass="7599">MTHGVDLQLSGHTHGGQLWPGPLLAGLANPTVAGLERYGDTKLYVSRGAGVWGPPVRVGAPSDITVVELASPQA</sequence>
<protein>
    <recommendedName>
        <fullName evidence="5">Metallophosphoesterase</fullName>
    </recommendedName>
</protein>
<organism evidence="3 4">
    <name type="scientific">Actinoplanes sichuanensis</name>
    <dbReference type="NCBI Taxonomy" id="512349"/>
    <lineage>
        <taxon>Bacteria</taxon>
        <taxon>Bacillati</taxon>
        <taxon>Actinomycetota</taxon>
        <taxon>Actinomycetes</taxon>
        <taxon>Micromonosporales</taxon>
        <taxon>Micromonosporaceae</taxon>
        <taxon>Actinoplanes</taxon>
    </lineage>
</organism>
<dbReference type="SUPFAM" id="SSF56300">
    <property type="entry name" value="Metallo-dependent phosphatases"/>
    <property type="match status" value="1"/>
</dbReference>
<gene>
    <name evidence="3" type="ORF">ACFQ5G_35770</name>
</gene>
<keyword evidence="4" id="KW-1185">Reference proteome</keyword>
<keyword evidence="2" id="KW-0378">Hydrolase</keyword>
<keyword evidence="1" id="KW-0479">Metal-binding</keyword>
<dbReference type="RefSeq" id="WP_317793511.1">
    <property type="nucleotide sequence ID" value="NZ_AP028461.1"/>
</dbReference>
<comment type="caution">
    <text evidence="3">The sequence shown here is derived from an EMBL/GenBank/DDBJ whole genome shotgun (WGS) entry which is preliminary data.</text>
</comment>
<accession>A0ABW4AIU1</accession>
<evidence type="ECO:0000313" key="3">
    <source>
        <dbReference type="EMBL" id="MFD1370726.1"/>
    </source>
</evidence>
<dbReference type="EMBL" id="JBHTMK010000044">
    <property type="protein sequence ID" value="MFD1370726.1"/>
    <property type="molecule type" value="Genomic_DNA"/>
</dbReference>
<dbReference type="Proteomes" id="UP001597183">
    <property type="component" value="Unassembled WGS sequence"/>
</dbReference>
<evidence type="ECO:0008006" key="5">
    <source>
        <dbReference type="Google" id="ProtNLM"/>
    </source>
</evidence>
<evidence type="ECO:0000313" key="4">
    <source>
        <dbReference type="Proteomes" id="UP001597183"/>
    </source>
</evidence>